<evidence type="ECO:0000313" key="2">
    <source>
        <dbReference type="Proteomes" id="UP001139485"/>
    </source>
</evidence>
<protein>
    <submittedName>
        <fullName evidence="1">Uncharacterized protein</fullName>
    </submittedName>
</protein>
<reference evidence="1" key="1">
    <citation type="submission" date="2022-05" db="EMBL/GenBank/DDBJ databases">
        <authorList>
            <person name="Tuo L."/>
        </authorList>
    </citation>
    <scope>NUCLEOTIDE SEQUENCE</scope>
    <source>
        <strain evidence="1">BSK12Z-4</strain>
    </source>
</reference>
<keyword evidence="2" id="KW-1185">Reference proteome</keyword>
<dbReference type="AlphaFoldDB" id="A0A9X2IG50"/>
<organism evidence="1 2">
    <name type="scientific">Nocardioides bruguierae</name>
    <dbReference type="NCBI Taxonomy" id="2945102"/>
    <lineage>
        <taxon>Bacteria</taxon>
        <taxon>Bacillati</taxon>
        <taxon>Actinomycetota</taxon>
        <taxon>Actinomycetes</taxon>
        <taxon>Propionibacteriales</taxon>
        <taxon>Nocardioidaceae</taxon>
        <taxon>Nocardioides</taxon>
    </lineage>
</organism>
<dbReference type="RefSeq" id="WP_250828729.1">
    <property type="nucleotide sequence ID" value="NZ_JAMOIL010000037.1"/>
</dbReference>
<dbReference type="EMBL" id="JAMOIL010000037">
    <property type="protein sequence ID" value="MCM0622521.1"/>
    <property type="molecule type" value="Genomic_DNA"/>
</dbReference>
<accession>A0A9X2IG50</accession>
<name>A0A9X2IG50_9ACTN</name>
<gene>
    <name evidence="1" type="ORF">M8330_19715</name>
</gene>
<proteinExistence type="predicted"/>
<evidence type="ECO:0000313" key="1">
    <source>
        <dbReference type="EMBL" id="MCM0622521.1"/>
    </source>
</evidence>
<comment type="caution">
    <text evidence="1">The sequence shown here is derived from an EMBL/GenBank/DDBJ whole genome shotgun (WGS) entry which is preliminary data.</text>
</comment>
<dbReference type="Proteomes" id="UP001139485">
    <property type="component" value="Unassembled WGS sequence"/>
</dbReference>
<sequence>MSGQINVALGGVEMVAGPQWSWDLVEELRLTLRRVVETRPADPDAVVAGTSPELAEQARVATSGWSRSDKLSLYTLILVAITADYSNVATVAAAVQALFHHVMTTGKLPGS</sequence>